<protein>
    <submittedName>
        <fullName evidence="1">Uncharacterized protein</fullName>
    </submittedName>
</protein>
<keyword evidence="2" id="KW-1185">Reference proteome</keyword>
<comment type="caution">
    <text evidence="1">The sequence shown here is derived from an EMBL/GenBank/DDBJ whole genome shotgun (WGS) entry which is preliminary data.</text>
</comment>
<dbReference type="AlphaFoldDB" id="A0A016T4M9"/>
<dbReference type="Proteomes" id="UP000024635">
    <property type="component" value="Unassembled WGS sequence"/>
</dbReference>
<evidence type="ECO:0000313" key="2">
    <source>
        <dbReference type="Proteomes" id="UP000024635"/>
    </source>
</evidence>
<dbReference type="EMBL" id="JARK01001475">
    <property type="protein sequence ID" value="EYB97632.1"/>
    <property type="molecule type" value="Genomic_DNA"/>
</dbReference>
<name>A0A016T4M9_9BILA</name>
<reference evidence="2" key="1">
    <citation type="journal article" date="2015" name="Nat. Genet.">
        <title>The genome and transcriptome of the zoonotic hookworm Ancylostoma ceylanicum identify infection-specific gene families.</title>
        <authorList>
            <person name="Schwarz E.M."/>
            <person name="Hu Y."/>
            <person name="Antoshechkin I."/>
            <person name="Miller M.M."/>
            <person name="Sternberg P.W."/>
            <person name="Aroian R.V."/>
        </authorList>
    </citation>
    <scope>NUCLEOTIDE SEQUENCE</scope>
    <source>
        <strain evidence="2">HY135</strain>
    </source>
</reference>
<accession>A0A016T4M9</accession>
<proteinExistence type="predicted"/>
<evidence type="ECO:0000313" key="1">
    <source>
        <dbReference type="EMBL" id="EYB97632.1"/>
    </source>
</evidence>
<organism evidence="1 2">
    <name type="scientific">Ancylostoma ceylanicum</name>
    <dbReference type="NCBI Taxonomy" id="53326"/>
    <lineage>
        <taxon>Eukaryota</taxon>
        <taxon>Metazoa</taxon>
        <taxon>Ecdysozoa</taxon>
        <taxon>Nematoda</taxon>
        <taxon>Chromadorea</taxon>
        <taxon>Rhabditida</taxon>
        <taxon>Rhabditina</taxon>
        <taxon>Rhabditomorpha</taxon>
        <taxon>Strongyloidea</taxon>
        <taxon>Ancylostomatidae</taxon>
        <taxon>Ancylostomatinae</taxon>
        <taxon>Ancylostoma</taxon>
    </lineage>
</organism>
<gene>
    <name evidence="1" type="primary">Acey_s0139.g2132</name>
    <name evidence="1" type="ORF">Y032_0139g2132</name>
</gene>
<sequence length="86" mass="10347">MLTVTHSNVTEKDTLWFRRRNAASVGNRYLGFSIGFARWRSKQILPLDYSSLCSLRYRQELIKRRKKSRIQVVTNQICQSWRQKNR</sequence>